<feature type="transmembrane region" description="Helical" evidence="5">
    <location>
        <begin position="113"/>
        <end position="133"/>
    </location>
</feature>
<protein>
    <submittedName>
        <fullName evidence="7">NnrU protein</fullName>
    </submittedName>
</protein>
<dbReference type="InterPro" id="IPR009915">
    <property type="entry name" value="NnrU_dom"/>
</dbReference>
<organism evidence="7 8">
    <name type="scientific">Pseudogemmobacter humi</name>
    <dbReference type="NCBI Taxonomy" id="2483812"/>
    <lineage>
        <taxon>Bacteria</taxon>
        <taxon>Pseudomonadati</taxon>
        <taxon>Pseudomonadota</taxon>
        <taxon>Alphaproteobacteria</taxon>
        <taxon>Rhodobacterales</taxon>
        <taxon>Paracoccaceae</taxon>
        <taxon>Pseudogemmobacter</taxon>
    </lineage>
</organism>
<evidence type="ECO:0000256" key="3">
    <source>
        <dbReference type="ARBA" id="ARBA00022989"/>
    </source>
</evidence>
<name>A0A3P5XNN5_9RHOB</name>
<keyword evidence="8" id="KW-1185">Reference proteome</keyword>
<comment type="subcellular location">
    <subcellularLocation>
        <location evidence="1">Membrane</location>
        <topology evidence="1">Multi-pass membrane protein</topology>
    </subcellularLocation>
</comment>
<feature type="domain" description="NnrU" evidence="6">
    <location>
        <begin position="6"/>
        <end position="220"/>
    </location>
</feature>
<gene>
    <name evidence="7" type="ORF">XINFAN_02330</name>
</gene>
<evidence type="ECO:0000256" key="1">
    <source>
        <dbReference type="ARBA" id="ARBA00004141"/>
    </source>
</evidence>
<dbReference type="RefSeq" id="WP_124087072.1">
    <property type="nucleotide sequence ID" value="NZ_UXAW01000071.1"/>
</dbReference>
<feature type="transmembrane region" description="Helical" evidence="5">
    <location>
        <begin position="6"/>
        <end position="25"/>
    </location>
</feature>
<dbReference type="EMBL" id="UXAW01000071">
    <property type="protein sequence ID" value="VDC29431.1"/>
    <property type="molecule type" value="Genomic_DNA"/>
</dbReference>
<dbReference type="AlphaFoldDB" id="A0A3P5XNN5"/>
<evidence type="ECO:0000256" key="2">
    <source>
        <dbReference type="ARBA" id="ARBA00022692"/>
    </source>
</evidence>
<dbReference type="GO" id="GO:0016020">
    <property type="term" value="C:membrane"/>
    <property type="evidence" value="ECO:0007669"/>
    <property type="project" value="UniProtKB-SubCell"/>
</dbReference>
<evidence type="ECO:0000259" key="6">
    <source>
        <dbReference type="Pfam" id="PF07298"/>
    </source>
</evidence>
<feature type="transmembrane region" description="Helical" evidence="5">
    <location>
        <begin position="195"/>
        <end position="216"/>
    </location>
</feature>
<feature type="transmembrane region" description="Helical" evidence="5">
    <location>
        <begin position="139"/>
        <end position="159"/>
    </location>
</feature>
<feature type="transmembrane region" description="Helical" evidence="5">
    <location>
        <begin position="37"/>
        <end position="62"/>
    </location>
</feature>
<sequence>MDWLNFALALAAFFASHWIPARPGVKRAMQARLGPRLYAAVFGLVSLAVLAWVIVAAGRAPYVTIWEQYPWMRWAANIIMPLAVALVVLALGAPNPLSFGGRREGFDPLRPGLAGIMRHPLLWALFLWSAAHLLVNGDLAHVILFGIFALFCLAGMGLLDKRRRRDLGAAEWQRLAAVSPNLPFARGLRRWHPPVWRLVLALALWAGLILAHPWVIGVSPLP</sequence>
<dbReference type="Proteomes" id="UP000277498">
    <property type="component" value="Unassembled WGS sequence"/>
</dbReference>
<proteinExistence type="predicted"/>
<keyword evidence="4 5" id="KW-0472">Membrane</keyword>
<dbReference type="Pfam" id="PF07298">
    <property type="entry name" value="NnrU"/>
    <property type="match status" value="1"/>
</dbReference>
<dbReference type="OrthoDB" id="7828645at2"/>
<evidence type="ECO:0000256" key="5">
    <source>
        <dbReference type="SAM" id="Phobius"/>
    </source>
</evidence>
<evidence type="ECO:0000256" key="4">
    <source>
        <dbReference type="ARBA" id="ARBA00023136"/>
    </source>
</evidence>
<dbReference type="Gene3D" id="1.20.120.1630">
    <property type="match status" value="1"/>
</dbReference>
<evidence type="ECO:0000313" key="8">
    <source>
        <dbReference type="Proteomes" id="UP000277498"/>
    </source>
</evidence>
<reference evidence="7 8" key="1">
    <citation type="submission" date="2018-11" db="EMBL/GenBank/DDBJ databases">
        <authorList>
            <person name="Criscuolo A."/>
        </authorList>
    </citation>
    <scope>NUCLEOTIDE SEQUENCE [LARGE SCALE GENOMIC DNA]</scope>
    <source>
        <strain evidence="7">ACIP111625</strain>
    </source>
</reference>
<feature type="transmembrane region" description="Helical" evidence="5">
    <location>
        <begin position="74"/>
        <end position="93"/>
    </location>
</feature>
<keyword evidence="2 5" id="KW-0812">Transmembrane</keyword>
<accession>A0A3P5XNN5</accession>
<keyword evidence="3 5" id="KW-1133">Transmembrane helix</keyword>
<evidence type="ECO:0000313" key="7">
    <source>
        <dbReference type="EMBL" id="VDC29431.1"/>
    </source>
</evidence>